<evidence type="ECO:0000313" key="2">
    <source>
        <dbReference type="Proteomes" id="UP000032076"/>
    </source>
</evidence>
<dbReference type="EMBL" id="JXLU01000018">
    <property type="protein sequence ID" value="KIO73936.1"/>
    <property type="molecule type" value="Genomic_DNA"/>
</dbReference>
<accession>A0ABD4AAU5</accession>
<evidence type="ECO:0000313" key="1">
    <source>
        <dbReference type="EMBL" id="KIO73936.1"/>
    </source>
</evidence>
<proteinExistence type="predicted"/>
<protein>
    <submittedName>
        <fullName evidence="1">Uncharacterized protein</fullName>
    </submittedName>
</protein>
<reference evidence="1 2" key="1">
    <citation type="submission" date="2015-01" db="EMBL/GenBank/DDBJ databases">
        <title>Draft Genome Sequences of Four Bacillus thermoamylovorans Strains, Isolated From Food Products.</title>
        <authorList>
            <person name="Krawcyk A.O."/>
            <person name="Berendsen E.M."/>
            <person name="Eijlander R.T."/>
            <person name="de Jong A."/>
            <person name="Wells-Bennik M."/>
            <person name="Kuipers O.P."/>
        </authorList>
    </citation>
    <scope>NUCLEOTIDE SEQUENCE [LARGE SCALE GENOMIC DNA]</scope>
    <source>
        <strain evidence="1 2">B4167</strain>
    </source>
</reference>
<comment type="caution">
    <text evidence="1">The sequence shown here is derived from an EMBL/GenBank/DDBJ whole genome shotgun (WGS) entry which is preliminary data.</text>
</comment>
<gene>
    <name evidence="1" type="ORF">B4167_1660</name>
</gene>
<organism evidence="1 2">
    <name type="scientific">Caldibacillus thermoamylovorans</name>
    <dbReference type="NCBI Taxonomy" id="35841"/>
    <lineage>
        <taxon>Bacteria</taxon>
        <taxon>Bacillati</taxon>
        <taxon>Bacillota</taxon>
        <taxon>Bacilli</taxon>
        <taxon>Bacillales</taxon>
        <taxon>Bacillaceae</taxon>
        <taxon>Caldibacillus</taxon>
    </lineage>
</organism>
<name>A0ABD4AAU5_9BACI</name>
<sequence>MREKLNFLATRPFLVVTFVRETPFFGDETLSRRHFCTGNSTFRRRDHFSSSFLDGKLHFLVTKPFLVVILSREMPLFGDETLSRRHFYAGNSIFWRRNHFSSSLLGGNATFWRRDLFSSSFLCGKLHFLATRPFLVVIFGRETPFFGDEITSRRHFEPRNATFRRRDHFSSSFLYGKLHFLVTRPLLVVTFAREIPFFGDETTSRRHFYAGNSIFW</sequence>
<dbReference type="Proteomes" id="UP000032076">
    <property type="component" value="Unassembled WGS sequence"/>
</dbReference>
<dbReference type="AlphaFoldDB" id="A0ABD4AAU5"/>